<feature type="domain" description="Helicase C-terminal" evidence="4">
    <location>
        <begin position="901"/>
        <end position="1055"/>
    </location>
</feature>
<keyword evidence="2" id="KW-0067">ATP-binding</keyword>
<dbReference type="GO" id="GO:0004386">
    <property type="term" value="F:helicase activity"/>
    <property type="evidence" value="ECO:0007669"/>
    <property type="project" value="UniProtKB-KW"/>
</dbReference>
<dbReference type="EMBL" id="JBHSQN010000012">
    <property type="protein sequence ID" value="MFC6013005.1"/>
    <property type="molecule type" value="Genomic_DNA"/>
</dbReference>
<comment type="caution">
    <text evidence="5">The sequence shown here is derived from an EMBL/GenBank/DDBJ whole genome shotgun (WGS) entry which is preliminary data.</text>
</comment>
<dbReference type="InterPro" id="IPR018973">
    <property type="entry name" value="MZB"/>
</dbReference>
<dbReference type="InterPro" id="IPR011545">
    <property type="entry name" value="DEAD/DEAH_box_helicase_dom"/>
</dbReference>
<dbReference type="InterPro" id="IPR014001">
    <property type="entry name" value="Helicase_ATP-bd"/>
</dbReference>
<keyword evidence="1" id="KW-0547">Nucleotide-binding</keyword>
<dbReference type="Pfam" id="PF09369">
    <property type="entry name" value="MZB"/>
    <property type="match status" value="1"/>
</dbReference>
<evidence type="ECO:0000256" key="1">
    <source>
        <dbReference type="ARBA" id="ARBA00022741"/>
    </source>
</evidence>
<protein>
    <submittedName>
        <fullName evidence="5">DEAD/DEAH box helicase</fullName>
    </submittedName>
</protein>
<dbReference type="InterPro" id="IPR027417">
    <property type="entry name" value="P-loop_NTPase"/>
</dbReference>
<evidence type="ECO:0000259" key="3">
    <source>
        <dbReference type="PROSITE" id="PS51192"/>
    </source>
</evidence>
<dbReference type="InterPro" id="IPR001650">
    <property type="entry name" value="Helicase_C-like"/>
</dbReference>
<reference evidence="6" key="1">
    <citation type="journal article" date="2019" name="Int. J. Syst. Evol. Microbiol.">
        <title>The Global Catalogue of Microorganisms (GCM) 10K type strain sequencing project: providing services to taxonomists for standard genome sequencing and annotation.</title>
        <authorList>
            <consortium name="The Broad Institute Genomics Platform"/>
            <consortium name="The Broad Institute Genome Sequencing Center for Infectious Disease"/>
            <person name="Wu L."/>
            <person name="Ma J."/>
        </authorList>
    </citation>
    <scope>NUCLEOTIDE SEQUENCE [LARGE SCALE GENOMIC DNA]</scope>
    <source>
        <strain evidence="6">CCUG 36956</strain>
    </source>
</reference>
<keyword evidence="5" id="KW-0378">Hydrolase</keyword>
<evidence type="ECO:0000313" key="5">
    <source>
        <dbReference type="EMBL" id="MFC6013005.1"/>
    </source>
</evidence>
<name>A0ABW1JV50_9NOCA</name>
<evidence type="ECO:0000256" key="2">
    <source>
        <dbReference type="ARBA" id="ARBA00022840"/>
    </source>
</evidence>
<dbReference type="SMART" id="SM00487">
    <property type="entry name" value="DEXDc"/>
    <property type="match status" value="1"/>
</dbReference>
<dbReference type="RefSeq" id="WP_378607611.1">
    <property type="nucleotide sequence ID" value="NZ_JBHSQN010000012.1"/>
</dbReference>
<feature type="domain" description="Helicase ATP-binding" evidence="3">
    <location>
        <begin position="99"/>
        <end position="311"/>
    </location>
</feature>
<sequence length="1647" mass="180509">MTERLDPLAAGADIEAGYKRYLKTLLAPRDPALSAAFDRAVDETSLLTKGPLLELTPPYAAGASLRSLISEGVLHPDFTEFAQTIALDRPLYQHQETAVRKAVAGRNLVVSTGTGSGKTESFLLPILNALIAEKAAGTLGPGVRALLLYPMNALANDQLKRLRQLLAGTPDITFGRYTGETKERTADALSAYRTMFAGAERLPNELLSREEMWTSPPNILLTNYAMLEYLLLRPRDMELFDGKYAQTWRFIALDEAHVYDGAQGSEVGLLLRRLRDRVAGDRPVQCIATSASLSGSTDDKQGLEATLFAKKLFDVPFEFVDGDLDRQDLITATRMPRRPEPTWQLDDDTLLRLAEPDADLAGIGANAATGDIADALHAERRTADLKKYARGGPANLTDLAAHLWPGDELAAAKLEALVAIGSKVTGADGNPVLSARYHLFVRATEGAFVSFTDDAPRVLLSRHEIDPVTGRAVFEFGTCQRCGAVHLAGEPQSFGGREYFRPAKRDSKVKWLVITDSDAADLVDEDDATLDEDAGADRSTGIRSLCSGCGRLDGGAGSCGLDCPGGPLLRVREHPGAQRIMSKCTECGARSRQVIRRLRTDTNAAPAVITTALYQNLPAADDETAVNVGGGRKLLMFSDSRQAAAFAAPYLAETYGRMLERRYLAHTLASPKYAGDELSPEDLADGARAVADAAFHFDENATRTAMRRQVNPWVMAELMAMDQRMSLEGLGLLAVSLKRPREFRVPAGFAKFGITDEEFWGLLDELVKTIRLQGAMSVLDDVDITHPIFEPRANHIWIRSRSADRNRRIISWLPGGKPGTTNNRILLVRKVLAAVGAQVDMAERVLETCWDFLLDRNFLAEQNDRVAGSLFQLDQNKLRIRPGAECDWYQCGACRRLTTHNIRDLCPQGNCDGLLTPFSLPDTDDTNHYRTAYRTMAMLPLSAAEHTAQWEATAAAEIQRNFVAGQVNVLSCSTTFELGVDVGDLQSVMLRNMPPKTANYVQRAGRAGRRAASAALVVTYAKRSSHDLSKFQNPESMIAGRMRIPWIPIDNDRIGRRHAHSIALAAYFRHCYDRYGKEWRQAGQFFTPEPGQQNSAAAQLRQFLSPVPESVRESLRAALPRPIQDEIGVEDDAWVGRLCDQLADAENDIRTDIATFDELISQATAERQFALAQKLQKTLETINKRQLLGYLANKNVLPKYGFPVDTVELRTSHCEGTVGARLELSRDLGQAIYDYAPGNQVVAGGKLWTSRGLHKLPKRELETLQYRVCKECNHFECGHVLDGPPVCSNCEAEFEQTKRCVLPEFGFVADRKPEDVKSEPPKRSWFGASYVEHIGESVELPPWRASTGVEVRARSGTRARLAVIGEGSGGGFLLCEWCGWADPFGPNRAKSKGHHRPATGIACSGPLEVVSLAHRYETDVAEITFSTQLAYTRESEARWLSVLYALLEGASEALEISRDDIDGTLSWSADGRRSIVLFDTVPAGAGASKQIAGQLDLVLRAAADRVAHCDCGIETSCYGCLRSFRNERFHDRLTREGALAVFGGIGLPGEEKDAVARDWDLAPGGMSEVVRALLAELAEAGVPQPEIGIEEGRHYWPVELAWPSSKVVVVEGLDSDRDSGLSGDGYHVIAIESSDAAKRVSALVAIR</sequence>
<dbReference type="Proteomes" id="UP001596223">
    <property type="component" value="Unassembled WGS sequence"/>
</dbReference>
<gene>
    <name evidence="5" type="ORF">ACFP3H_18255</name>
</gene>
<dbReference type="Pfam" id="PF00270">
    <property type="entry name" value="DEAD"/>
    <property type="match status" value="1"/>
</dbReference>
<keyword evidence="6" id="KW-1185">Reference proteome</keyword>
<accession>A0ABW1JV50</accession>
<dbReference type="Pfam" id="PF00271">
    <property type="entry name" value="Helicase_C"/>
    <property type="match status" value="1"/>
</dbReference>
<dbReference type="SMART" id="SM00490">
    <property type="entry name" value="HELICc"/>
    <property type="match status" value="1"/>
</dbReference>
<organism evidence="5 6">
    <name type="scientific">Nocardia lasii</name>
    <dbReference type="NCBI Taxonomy" id="1616107"/>
    <lineage>
        <taxon>Bacteria</taxon>
        <taxon>Bacillati</taxon>
        <taxon>Actinomycetota</taxon>
        <taxon>Actinomycetes</taxon>
        <taxon>Mycobacteriales</taxon>
        <taxon>Nocardiaceae</taxon>
        <taxon>Nocardia</taxon>
    </lineage>
</organism>
<evidence type="ECO:0000313" key="6">
    <source>
        <dbReference type="Proteomes" id="UP001596223"/>
    </source>
</evidence>
<dbReference type="PROSITE" id="PS51194">
    <property type="entry name" value="HELICASE_CTER"/>
    <property type="match status" value="1"/>
</dbReference>
<dbReference type="PROSITE" id="PS51192">
    <property type="entry name" value="HELICASE_ATP_BIND_1"/>
    <property type="match status" value="1"/>
</dbReference>
<dbReference type="SUPFAM" id="SSF52540">
    <property type="entry name" value="P-loop containing nucleoside triphosphate hydrolases"/>
    <property type="match status" value="2"/>
</dbReference>
<proteinExistence type="predicted"/>
<evidence type="ECO:0000259" key="4">
    <source>
        <dbReference type="PROSITE" id="PS51194"/>
    </source>
</evidence>
<dbReference type="Gene3D" id="3.40.50.300">
    <property type="entry name" value="P-loop containing nucleotide triphosphate hydrolases"/>
    <property type="match status" value="2"/>
</dbReference>
<keyword evidence="5" id="KW-0347">Helicase</keyword>
<dbReference type="PANTHER" id="PTHR47957">
    <property type="entry name" value="ATP-DEPENDENT HELICASE HRQ1"/>
    <property type="match status" value="1"/>
</dbReference>
<dbReference type="PANTHER" id="PTHR47957:SF3">
    <property type="entry name" value="ATP-DEPENDENT HELICASE HRQ1"/>
    <property type="match status" value="1"/>
</dbReference>